<reference evidence="3" key="2">
    <citation type="submission" date="2020-11" db="EMBL/GenBank/DDBJ databases">
        <authorList>
            <consortium name="DOE Joint Genome Institute"/>
            <person name="Kuo A."/>
            <person name="Miyauchi S."/>
            <person name="Kiss E."/>
            <person name="Drula E."/>
            <person name="Kohler A."/>
            <person name="Sanchez-Garcia M."/>
            <person name="Andreopoulos B."/>
            <person name="Barry K.W."/>
            <person name="Bonito G."/>
            <person name="Buee M."/>
            <person name="Carver A."/>
            <person name="Chen C."/>
            <person name="Cichocki N."/>
            <person name="Clum A."/>
            <person name="Culley D."/>
            <person name="Crous P.W."/>
            <person name="Fauchery L."/>
            <person name="Girlanda M."/>
            <person name="Hayes R."/>
            <person name="Keri Z."/>
            <person name="Labutti K."/>
            <person name="Lipzen A."/>
            <person name="Lombard V."/>
            <person name="Magnuson J."/>
            <person name="Maillard F."/>
            <person name="Morin E."/>
            <person name="Murat C."/>
            <person name="Nolan M."/>
            <person name="Ohm R."/>
            <person name="Pangilinan J."/>
            <person name="Pereira M."/>
            <person name="Perotto S."/>
            <person name="Peter M."/>
            <person name="Riley R."/>
            <person name="Sitrit Y."/>
            <person name="Stielow B."/>
            <person name="Szollosi G."/>
            <person name="Zifcakova L."/>
            <person name="Stursova M."/>
            <person name="Spatafora J.W."/>
            <person name="Tedersoo L."/>
            <person name="Vaario L.-M."/>
            <person name="Yamada A."/>
            <person name="Yan M."/>
            <person name="Wang P."/>
            <person name="Xu J."/>
            <person name="Bruns T."/>
            <person name="Baldrian P."/>
            <person name="Vilgalys R."/>
            <person name="Henrissat B."/>
            <person name="Grigoriev I.V."/>
            <person name="Hibbett D."/>
            <person name="Nagy L.G."/>
            <person name="Martin F.M."/>
        </authorList>
    </citation>
    <scope>NUCLEOTIDE SEQUENCE</scope>
    <source>
        <strain evidence="3">UH-Tt-Lm1</strain>
    </source>
</reference>
<evidence type="ECO:0000256" key="1">
    <source>
        <dbReference type="SAM" id="MobiDB-lite"/>
    </source>
</evidence>
<feature type="region of interest" description="Disordered" evidence="1">
    <location>
        <begin position="343"/>
        <end position="372"/>
    </location>
</feature>
<evidence type="ECO:0000313" key="4">
    <source>
        <dbReference type="Proteomes" id="UP000736335"/>
    </source>
</evidence>
<name>A0A9P6HQ36_9AGAM</name>
<proteinExistence type="predicted"/>
<feature type="compositionally biased region" description="Pro residues" evidence="1">
    <location>
        <begin position="346"/>
        <end position="356"/>
    </location>
</feature>
<feature type="compositionally biased region" description="Low complexity" evidence="1">
    <location>
        <begin position="357"/>
        <end position="371"/>
    </location>
</feature>
<dbReference type="Gene3D" id="3.40.50.1010">
    <property type="entry name" value="5'-nuclease"/>
    <property type="match status" value="1"/>
</dbReference>
<evidence type="ECO:0000313" key="3">
    <source>
        <dbReference type="EMBL" id="KAF9792351.1"/>
    </source>
</evidence>
<keyword evidence="4" id="KW-1185">Reference proteome</keyword>
<reference evidence="3" key="1">
    <citation type="journal article" date="2020" name="Nat. Commun.">
        <title>Large-scale genome sequencing of mycorrhizal fungi provides insights into the early evolution of symbiotic traits.</title>
        <authorList>
            <person name="Miyauchi S."/>
            <person name="Kiss E."/>
            <person name="Kuo A."/>
            <person name="Drula E."/>
            <person name="Kohler A."/>
            <person name="Sanchez-Garcia M."/>
            <person name="Morin E."/>
            <person name="Andreopoulos B."/>
            <person name="Barry K.W."/>
            <person name="Bonito G."/>
            <person name="Buee M."/>
            <person name="Carver A."/>
            <person name="Chen C."/>
            <person name="Cichocki N."/>
            <person name="Clum A."/>
            <person name="Culley D."/>
            <person name="Crous P.W."/>
            <person name="Fauchery L."/>
            <person name="Girlanda M."/>
            <person name="Hayes R.D."/>
            <person name="Keri Z."/>
            <person name="LaButti K."/>
            <person name="Lipzen A."/>
            <person name="Lombard V."/>
            <person name="Magnuson J."/>
            <person name="Maillard F."/>
            <person name="Murat C."/>
            <person name="Nolan M."/>
            <person name="Ohm R.A."/>
            <person name="Pangilinan J."/>
            <person name="Pereira M.F."/>
            <person name="Perotto S."/>
            <person name="Peter M."/>
            <person name="Pfister S."/>
            <person name="Riley R."/>
            <person name="Sitrit Y."/>
            <person name="Stielow J.B."/>
            <person name="Szollosi G."/>
            <person name="Zifcakova L."/>
            <person name="Stursova M."/>
            <person name="Spatafora J.W."/>
            <person name="Tedersoo L."/>
            <person name="Vaario L.M."/>
            <person name="Yamada A."/>
            <person name="Yan M."/>
            <person name="Wang P."/>
            <person name="Xu J."/>
            <person name="Bruns T."/>
            <person name="Baldrian P."/>
            <person name="Vilgalys R."/>
            <person name="Dunand C."/>
            <person name="Henrissat B."/>
            <person name="Grigoriev I.V."/>
            <person name="Hibbett D."/>
            <person name="Nagy L.G."/>
            <person name="Martin F.M."/>
        </authorList>
    </citation>
    <scope>NUCLEOTIDE SEQUENCE</scope>
    <source>
        <strain evidence="3">UH-Tt-Lm1</strain>
    </source>
</reference>
<dbReference type="Proteomes" id="UP000736335">
    <property type="component" value="Unassembled WGS sequence"/>
</dbReference>
<comment type="caution">
    <text evidence="3">The sequence shown here is derived from an EMBL/GenBank/DDBJ whole genome shotgun (WGS) entry which is preliminary data.</text>
</comment>
<dbReference type="GO" id="GO:0005777">
    <property type="term" value="C:peroxisome"/>
    <property type="evidence" value="ECO:0007669"/>
    <property type="project" value="InterPro"/>
</dbReference>
<dbReference type="PANTHER" id="PTHR14379:SF3">
    <property type="entry name" value="MEIOSIS REGULATOR AND MRNA STABILITY FACTOR 1"/>
    <property type="match status" value="1"/>
</dbReference>
<dbReference type="PANTHER" id="PTHR14379">
    <property type="entry name" value="LIMKAIN B LKAP"/>
    <property type="match status" value="1"/>
</dbReference>
<sequence length="1015" mass="109642">MLTSLPVDIMAFIKDNTPPATIILISGDRDFAYLLSTLRWRKYQVVLISNSFMTHESLTAQASVVYDWQSEILKARPTSKPPLLRSLRDSSSSIAFFTTPQGSGNSPASYPRAVGLPEEHVTSAVHPRALSPRPVSINTIRPAHATLPPDVPIVESDATPIPTKTEFPAEGLSVPITPTSDDWIVADLTSESAMDQSSPKTIDPVDEDGAQSPPFSSPEMIPSEGEGDIPSSPGYLLLIGEESSVESSMQHFRDMDPSVPIKPVSRSCECKICARSPAPLTSQSLAQETISGHHAEHALRETLPLQPTESLPVASLPTISRPATPLPITSPPTTSLLTTSLSAEAVPPPGLPPAQETPPSNSTSTFSPRTPGLSWADIARPNARAETKHDFKDLIAILGELSANGNITPRFSAVSPLLRDRKPEAFGAVGVTHFKAYLQLAESAGIVSVEQNQDGDGWITLRHQRNTNSHNSPQHFPSQRSESRFRDLIKILNDLRLAEDSEPRFSTVGPRLLRKNPSIYEAAGVTKFKEYVEAAVDAGVVTVRGVKNGDGWIKLCPAYRNPPVHSSTSVSTVSTPPSRPASATFPFTPLVDFLKVRQLTSAQPIPFADILAHLISTLGYPDLLSLYNSVPGVTTFSQYLDAAIASGVVSLVSGTTISRDALVSLKEIKATLGVGPQLRVPINPSNSQHGPFEPLITNLTKLWHEGKQEPMLSEIHPLILAQDIMAYGRVGATTIRDYAMKAAAANLVIYDPLVMPGVSFMASTVRLREPPSQSTEKPSISAHPDVPAMPLLSFPTPQATIVPPPSVNLTPNSFRDIVAVLTKLRATTGETESRFSSVVPLLLKRRSNVYASVGVTKFKDYVILAMENGVVRIRGMKQGDGWVSLADQKPGDLKLAALAVSPQSSKSSEDGMVTARSSFVSVKGAGVDSKFVDLVEILGEMWKNGEKRPLFSLVAPQLLKDERKKARTLTACGVDKFKAYAEVAKEAGIVKIDYERVGEERIFLDTTIRMKAGYI</sequence>
<gene>
    <name evidence="3" type="ORF">BJ322DRAFT_38057</name>
</gene>
<dbReference type="Pfam" id="PF01936">
    <property type="entry name" value="NYN"/>
    <property type="match status" value="1"/>
</dbReference>
<dbReference type="AlphaFoldDB" id="A0A9P6HQ36"/>
<dbReference type="OrthoDB" id="549353at2759"/>
<protein>
    <recommendedName>
        <fullName evidence="2">NYN domain-containing protein</fullName>
    </recommendedName>
</protein>
<dbReference type="EMBL" id="WIUZ02000001">
    <property type="protein sequence ID" value="KAF9792351.1"/>
    <property type="molecule type" value="Genomic_DNA"/>
</dbReference>
<feature type="compositionally biased region" description="Polar residues" evidence="1">
    <location>
        <begin position="191"/>
        <end position="200"/>
    </location>
</feature>
<organism evidence="3 4">
    <name type="scientific">Thelephora terrestris</name>
    <dbReference type="NCBI Taxonomy" id="56493"/>
    <lineage>
        <taxon>Eukaryota</taxon>
        <taxon>Fungi</taxon>
        <taxon>Dikarya</taxon>
        <taxon>Basidiomycota</taxon>
        <taxon>Agaricomycotina</taxon>
        <taxon>Agaricomycetes</taxon>
        <taxon>Thelephorales</taxon>
        <taxon>Thelephoraceae</taxon>
        <taxon>Thelephora</taxon>
    </lineage>
</organism>
<dbReference type="InterPro" id="IPR024768">
    <property type="entry name" value="Marf1"/>
</dbReference>
<dbReference type="InterPro" id="IPR021139">
    <property type="entry name" value="NYN"/>
</dbReference>
<accession>A0A9P6HQ36</accession>
<feature type="region of interest" description="Disordered" evidence="1">
    <location>
        <begin position="191"/>
        <end position="229"/>
    </location>
</feature>
<evidence type="ECO:0000259" key="2">
    <source>
        <dbReference type="Pfam" id="PF01936"/>
    </source>
</evidence>
<dbReference type="GO" id="GO:0010468">
    <property type="term" value="P:regulation of gene expression"/>
    <property type="evidence" value="ECO:0007669"/>
    <property type="project" value="InterPro"/>
</dbReference>
<feature type="domain" description="NYN" evidence="2">
    <location>
        <begin position="5"/>
        <end position="66"/>
    </location>
</feature>
<dbReference type="GO" id="GO:0004540">
    <property type="term" value="F:RNA nuclease activity"/>
    <property type="evidence" value="ECO:0007669"/>
    <property type="project" value="InterPro"/>
</dbReference>